<gene>
    <name evidence="3" type="ordered locus">TGAM_0605</name>
</gene>
<dbReference type="RefSeq" id="WP_015858225.1">
    <property type="nucleotide sequence ID" value="NC_012804.1"/>
</dbReference>
<organism evidence="3 4">
    <name type="scientific">Thermococcus gammatolerans (strain DSM 15229 / JCM 11827 / EJ3)</name>
    <dbReference type="NCBI Taxonomy" id="593117"/>
    <lineage>
        <taxon>Archaea</taxon>
        <taxon>Methanobacteriati</taxon>
        <taxon>Methanobacteriota</taxon>
        <taxon>Thermococci</taxon>
        <taxon>Thermococcales</taxon>
        <taxon>Thermococcaceae</taxon>
        <taxon>Thermococcus</taxon>
    </lineage>
</organism>
<evidence type="ECO:0000256" key="2">
    <source>
        <dbReference type="HAMAP-Rule" id="MF_00341"/>
    </source>
</evidence>
<reference evidence="3 4" key="1">
    <citation type="journal article" date="2007" name="Genome Biol.">
        <title>Genome analysis and genome-wide proteomics of Thermococcus gammatolerans, the most radioresistant organism known amongst the Archaea.</title>
        <authorList>
            <person name="Zivanovic Y."/>
            <person name="Armengaud J."/>
            <person name="Lagorce A."/>
            <person name="Leplat C."/>
            <person name="Guerin P."/>
            <person name="Dutertre M."/>
            <person name="Anthouard V."/>
            <person name="Forterre P."/>
            <person name="Wincker P."/>
            <person name="Confalonieri F."/>
        </authorList>
    </citation>
    <scope>NUCLEOTIDE SEQUENCE [LARGE SCALE GENOMIC DNA]</scope>
    <source>
        <strain evidence="4">DSM 15229 / JCM 11827 / EJ3</strain>
    </source>
</reference>
<dbReference type="SUPFAM" id="SSF53335">
    <property type="entry name" value="S-adenosyl-L-methionine-dependent methyltransferases"/>
    <property type="match status" value="1"/>
</dbReference>
<dbReference type="KEGG" id="tga:TGAM_0605"/>
<dbReference type="OrthoDB" id="59816at2157"/>
<dbReference type="Proteomes" id="UP000001488">
    <property type="component" value="Chromosome"/>
</dbReference>
<evidence type="ECO:0000256" key="1">
    <source>
        <dbReference type="ARBA" id="ARBA00006969"/>
    </source>
</evidence>
<dbReference type="NCBIfam" id="NF003165">
    <property type="entry name" value="PRK04148.1"/>
    <property type="match status" value="1"/>
</dbReference>
<dbReference type="HAMAP" id="MF_00341">
    <property type="entry name" value="UPF0146"/>
    <property type="match status" value="1"/>
</dbReference>
<name>C5A4E5_THEGJ</name>
<dbReference type="InterPro" id="IPR029063">
    <property type="entry name" value="SAM-dependent_MTases_sf"/>
</dbReference>
<protein>
    <recommendedName>
        <fullName evidence="2">UPF0146 protein TGAM_0605</fullName>
    </recommendedName>
</protein>
<dbReference type="GeneID" id="7987228"/>
<evidence type="ECO:0000313" key="3">
    <source>
        <dbReference type="EMBL" id="ACS33107.1"/>
    </source>
</evidence>
<sequence>MLEKLAEFIAENFSQGKAVELGIGFQTKVALRLIELGYDVLAIDWNEKAVENARRAGIKAVRDDLFRPRLSLYRDAVLLYSVRPTPEIMEPIVELSRKVNVPLVVLPLSGDSVPRPLRLVNYKGLAIYVYKP</sequence>
<accession>C5A4E5</accession>
<evidence type="ECO:0000313" key="4">
    <source>
        <dbReference type="Proteomes" id="UP000001488"/>
    </source>
</evidence>
<proteinExistence type="inferred from homology"/>
<dbReference type="Pfam" id="PF03686">
    <property type="entry name" value="UPF0146"/>
    <property type="match status" value="1"/>
</dbReference>
<dbReference type="EMBL" id="CP001398">
    <property type="protein sequence ID" value="ACS33107.1"/>
    <property type="molecule type" value="Genomic_DNA"/>
</dbReference>
<dbReference type="STRING" id="593117.TGAM_0605"/>
<dbReference type="HOGENOM" id="CLU_148458_0_0_2"/>
<dbReference type="PIRSF" id="PIRSF016725">
    <property type="entry name" value="UCP016725"/>
    <property type="match status" value="1"/>
</dbReference>
<dbReference type="PATRIC" id="fig|593117.10.peg.603"/>
<keyword evidence="4" id="KW-1185">Reference proteome</keyword>
<dbReference type="AlphaFoldDB" id="C5A4E5"/>
<dbReference type="PaxDb" id="593117-TGAM_0605"/>
<dbReference type="InterPro" id="IPR005353">
    <property type="entry name" value="UPF0146"/>
</dbReference>
<dbReference type="Gene3D" id="3.40.50.150">
    <property type="entry name" value="Vaccinia Virus protein VP39"/>
    <property type="match status" value="1"/>
</dbReference>
<dbReference type="eggNOG" id="arCOG04385">
    <property type="taxonomic scope" value="Archaea"/>
</dbReference>
<comment type="similarity">
    <text evidence="1 2">Belongs to the UPF0146 family.</text>
</comment>